<sequence>MTSDVEHLLMCLLATFHWRGLPNFSICSSRSPERGEGQKGGRSLLSLSIFPHSRWPVRIKIKALGASHVKQSVFGFFIWVL</sequence>
<dbReference type="Proteomes" id="UP000645828">
    <property type="component" value="Unassembled WGS sequence"/>
</dbReference>
<reference evidence="1" key="1">
    <citation type="submission" date="2020-12" db="EMBL/GenBank/DDBJ databases">
        <authorList>
            <consortium name="Molecular Ecology Group"/>
        </authorList>
    </citation>
    <scope>NUCLEOTIDE SEQUENCE</scope>
    <source>
        <strain evidence="1">TBG_1078</strain>
    </source>
</reference>
<protein>
    <submittedName>
        <fullName evidence="1">(raccoon dog) hypothetical protein</fullName>
    </submittedName>
</protein>
<keyword evidence="2" id="KW-1185">Reference proteome</keyword>
<proteinExistence type="predicted"/>
<accession>A0A811ZJ39</accession>
<evidence type="ECO:0000313" key="2">
    <source>
        <dbReference type="Proteomes" id="UP000645828"/>
    </source>
</evidence>
<organism evidence="1 2">
    <name type="scientific">Nyctereutes procyonoides</name>
    <name type="common">Raccoon dog</name>
    <name type="synonym">Canis procyonoides</name>
    <dbReference type="NCBI Taxonomy" id="34880"/>
    <lineage>
        <taxon>Eukaryota</taxon>
        <taxon>Metazoa</taxon>
        <taxon>Chordata</taxon>
        <taxon>Craniata</taxon>
        <taxon>Vertebrata</taxon>
        <taxon>Euteleostomi</taxon>
        <taxon>Mammalia</taxon>
        <taxon>Eutheria</taxon>
        <taxon>Laurasiatheria</taxon>
        <taxon>Carnivora</taxon>
        <taxon>Caniformia</taxon>
        <taxon>Canidae</taxon>
        <taxon>Nyctereutes</taxon>
    </lineage>
</organism>
<evidence type="ECO:0000313" key="1">
    <source>
        <dbReference type="EMBL" id="CAD7688877.1"/>
    </source>
</evidence>
<dbReference type="AlphaFoldDB" id="A0A811ZJ39"/>
<gene>
    <name evidence="1" type="ORF">NYPRO_LOCUS21671</name>
</gene>
<name>A0A811ZJ39_NYCPR</name>
<dbReference type="EMBL" id="CAJHUB010000768">
    <property type="protein sequence ID" value="CAD7688877.1"/>
    <property type="molecule type" value="Genomic_DNA"/>
</dbReference>
<comment type="caution">
    <text evidence="1">The sequence shown here is derived from an EMBL/GenBank/DDBJ whole genome shotgun (WGS) entry which is preliminary data.</text>
</comment>